<dbReference type="AlphaFoldDB" id="A0A1Q5TX67"/>
<comment type="caution">
    <text evidence="6">The sequence shown here is derived from an EMBL/GenBank/DDBJ whole genome shotgun (WGS) entry which is preliminary data.</text>
</comment>
<dbReference type="EMBL" id="MKGQ01000002">
    <property type="protein sequence ID" value="OKP05246.1"/>
    <property type="molecule type" value="Genomic_DNA"/>
</dbReference>
<dbReference type="PANTHER" id="PTHR43643:SF3">
    <property type="entry name" value="HISTIDINOL-PHOSPHATE AMINOTRANSFERASE"/>
    <property type="match status" value="1"/>
</dbReference>
<dbReference type="OrthoDB" id="9803354at2"/>
<dbReference type="InterPro" id="IPR015421">
    <property type="entry name" value="PyrdxlP-dep_Trfase_major"/>
</dbReference>
<dbReference type="InterPro" id="IPR015422">
    <property type="entry name" value="PyrdxlP-dep_Trfase_small"/>
</dbReference>
<dbReference type="PANTHER" id="PTHR43643">
    <property type="entry name" value="HISTIDINOL-PHOSPHATE AMINOTRANSFERASE 2"/>
    <property type="match status" value="1"/>
</dbReference>
<dbReference type="InterPro" id="IPR004839">
    <property type="entry name" value="Aminotransferase_I/II_large"/>
</dbReference>
<evidence type="ECO:0000313" key="6">
    <source>
        <dbReference type="EMBL" id="OKP04811.1"/>
    </source>
</evidence>
<organism evidence="6 8">
    <name type="scientific">Xenorhabdus eapokensis</name>
    <dbReference type="NCBI Taxonomy" id="1873482"/>
    <lineage>
        <taxon>Bacteria</taxon>
        <taxon>Pseudomonadati</taxon>
        <taxon>Pseudomonadota</taxon>
        <taxon>Gammaproteobacteria</taxon>
        <taxon>Enterobacterales</taxon>
        <taxon>Morganellaceae</taxon>
        <taxon>Xenorhabdus</taxon>
    </lineage>
</organism>
<dbReference type="SUPFAM" id="SSF53383">
    <property type="entry name" value="PLP-dependent transferases"/>
    <property type="match status" value="1"/>
</dbReference>
<sequence>MLKESFFYRRETYDEIPEFKATNEKYDLSLMELPYQTNLHLEKENEKIKLSDINRYPNIDCNIIKNKLCEHHEIDYDNNILLGNGLLEIIQTILLSFSTDKTTIIIPSPSFFMFTRLSKICRTNVYKIPLDINLNIDVLKFIDAAKKNPNPIIIIDNPNNPTGVLFKTEDLKIIASHCKCPIIIDEAYINYSKNNSTSLELITNFDNVIILRSFSKIGFAGLRFGYLISNRDMVSYINKFSLQYSLSDIKLKLALEIIDKNKINKEHIKNIKKYRDEIINKLSNVENVFVSNSQANFVFFRGDKNNIAKFNHELIKHRIKVSIFPHNYSEITNNSIRFSLGNKKINNIIYSLILKSF</sequence>
<evidence type="ECO:0000256" key="2">
    <source>
        <dbReference type="ARBA" id="ARBA00022576"/>
    </source>
</evidence>
<dbReference type="RefSeq" id="WP_074022441.1">
    <property type="nucleotide sequence ID" value="NZ_CAWNAG010000112.1"/>
</dbReference>
<evidence type="ECO:0000313" key="7">
    <source>
        <dbReference type="EMBL" id="OKP05246.1"/>
    </source>
</evidence>
<reference evidence="6 8" key="1">
    <citation type="submission" date="2016-09" db="EMBL/GenBank/DDBJ databases">
        <title>Xenorhabdus thuongxuanensis sp. nov. and Xenorhabdus eapokensis sp. nov., isolated from Steinernema species.</title>
        <authorList>
            <person name="Kaempfer P."/>
            <person name="Tobias N.J."/>
            <person name="Phan Ke L."/>
            <person name="Bode H.B."/>
            <person name="Glaeser S.P."/>
        </authorList>
    </citation>
    <scope>NUCLEOTIDE SEQUENCE [LARGE SCALE GENOMIC DNA]</scope>
    <source>
        <strain evidence="6 8">DL20</strain>
    </source>
</reference>
<name>A0A1Q5TX67_9GAMM</name>
<dbReference type="CDD" id="cd00609">
    <property type="entry name" value="AAT_like"/>
    <property type="match status" value="1"/>
</dbReference>
<dbReference type="STRING" id="1873482.Xedl_00470"/>
<dbReference type="Proteomes" id="UP000186268">
    <property type="component" value="Unassembled WGS sequence"/>
</dbReference>
<evidence type="ECO:0000313" key="8">
    <source>
        <dbReference type="Proteomes" id="UP000186268"/>
    </source>
</evidence>
<keyword evidence="4" id="KW-0663">Pyridoxal phosphate</keyword>
<dbReference type="Pfam" id="PF00155">
    <property type="entry name" value="Aminotran_1_2"/>
    <property type="match status" value="1"/>
</dbReference>
<accession>A0A1Q5TX67</accession>
<dbReference type="Gene3D" id="3.40.640.10">
    <property type="entry name" value="Type I PLP-dependent aspartate aminotransferase-like (Major domain)"/>
    <property type="match status" value="1"/>
</dbReference>
<evidence type="ECO:0000259" key="5">
    <source>
        <dbReference type="Pfam" id="PF00155"/>
    </source>
</evidence>
<evidence type="ECO:0000256" key="1">
    <source>
        <dbReference type="ARBA" id="ARBA00007970"/>
    </source>
</evidence>
<keyword evidence="2 6" id="KW-0032">Aminotransferase</keyword>
<keyword evidence="8" id="KW-1185">Reference proteome</keyword>
<evidence type="ECO:0000256" key="4">
    <source>
        <dbReference type="ARBA" id="ARBA00022898"/>
    </source>
</evidence>
<feature type="domain" description="Aminotransferase class I/classII large" evidence="5">
    <location>
        <begin position="42"/>
        <end position="341"/>
    </location>
</feature>
<protein>
    <submittedName>
        <fullName evidence="6">Aminotransferase</fullName>
    </submittedName>
</protein>
<dbReference type="InterPro" id="IPR050106">
    <property type="entry name" value="HistidinolP_aminotransfase"/>
</dbReference>
<dbReference type="InterPro" id="IPR015424">
    <property type="entry name" value="PyrdxlP-dep_Trfase"/>
</dbReference>
<dbReference type="GO" id="GO:0008483">
    <property type="term" value="F:transaminase activity"/>
    <property type="evidence" value="ECO:0007669"/>
    <property type="project" value="UniProtKB-KW"/>
</dbReference>
<proteinExistence type="inferred from homology"/>
<keyword evidence="3 6" id="KW-0808">Transferase</keyword>
<dbReference type="Gene3D" id="3.90.1150.10">
    <property type="entry name" value="Aspartate Aminotransferase, domain 1"/>
    <property type="match status" value="1"/>
</dbReference>
<dbReference type="GO" id="GO:0030170">
    <property type="term" value="F:pyridoxal phosphate binding"/>
    <property type="evidence" value="ECO:0007669"/>
    <property type="project" value="InterPro"/>
</dbReference>
<comment type="similarity">
    <text evidence="1">Belongs to the class-II pyridoxal-phosphate-dependent aminotransferase family. Histidinol-phosphate aminotransferase subfamily.</text>
</comment>
<evidence type="ECO:0000256" key="3">
    <source>
        <dbReference type="ARBA" id="ARBA00022679"/>
    </source>
</evidence>
<gene>
    <name evidence="7" type="ORF">Xedl_00470</name>
    <name evidence="6" type="ORF">Xedl_00710</name>
</gene>
<dbReference type="EMBL" id="MKGQ01000003">
    <property type="protein sequence ID" value="OKP04811.1"/>
    <property type="molecule type" value="Genomic_DNA"/>
</dbReference>